<dbReference type="RefSeq" id="WP_265787596.1">
    <property type="nucleotide sequence ID" value="NZ_BAABRS010000001.1"/>
</dbReference>
<keyword evidence="2 7" id="KW-0540">Nuclease</keyword>
<comment type="subcellular location">
    <subcellularLocation>
        <location evidence="7">Cytoplasm</location>
    </subcellularLocation>
</comment>
<keyword evidence="7" id="KW-0963">Cytoplasm</keyword>
<keyword evidence="4 7" id="KW-0255">Endonuclease</keyword>
<keyword evidence="7" id="KW-0690">Ribosome biogenesis</keyword>
<evidence type="ECO:0000313" key="9">
    <source>
        <dbReference type="Proteomes" id="UP001207337"/>
    </source>
</evidence>
<keyword evidence="6 7" id="KW-0862">Zinc</keyword>
<dbReference type="Gene3D" id="3.40.390.30">
    <property type="entry name" value="Metalloproteases ('zincins'), catalytic domain"/>
    <property type="match status" value="1"/>
</dbReference>
<comment type="similarity">
    <text evidence="1 7">Belongs to the endoribonuclease YbeY family.</text>
</comment>
<dbReference type="InterPro" id="IPR002036">
    <property type="entry name" value="YbeY"/>
</dbReference>
<evidence type="ECO:0000256" key="6">
    <source>
        <dbReference type="ARBA" id="ARBA00022833"/>
    </source>
</evidence>
<keyword evidence="9" id="KW-1185">Reference proteome</keyword>
<name>A0ABT3PVV2_9BACT</name>
<gene>
    <name evidence="7 8" type="primary">ybeY</name>
    <name evidence="8" type="ORF">LQ318_03595</name>
</gene>
<evidence type="ECO:0000256" key="3">
    <source>
        <dbReference type="ARBA" id="ARBA00022723"/>
    </source>
</evidence>
<sequence>MAGKQVNIQVFNQSETSLPLSQSDYENLTKAVSREEDISFKFIEVVYVDEEEIVNINKEHLDRDYITDIITFRYSDSTDFHHIEGTLYCCAPRIVEQAQEFNETKEQEFKRIFVHGLLHLAGYDDQSDEAKKTMTIKENFFLSGLG</sequence>
<dbReference type="SUPFAM" id="SSF55486">
    <property type="entry name" value="Metalloproteases ('zincins'), catalytic domain"/>
    <property type="match status" value="1"/>
</dbReference>
<dbReference type="PANTHER" id="PTHR46986:SF1">
    <property type="entry name" value="ENDORIBONUCLEASE YBEY, CHLOROPLASTIC"/>
    <property type="match status" value="1"/>
</dbReference>
<evidence type="ECO:0000256" key="5">
    <source>
        <dbReference type="ARBA" id="ARBA00022801"/>
    </source>
</evidence>
<evidence type="ECO:0000256" key="1">
    <source>
        <dbReference type="ARBA" id="ARBA00010875"/>
    </source>
</evidence>
<evidence type="ECO:0000256" key="7">
    <source>
        <dbReference type="HAMAP-Rule" id="MF_00009"/>
    </source>
</evidence>
<feature type="binding site" evidence="7">
    <location>
        <position position="115"/>
    </location>
    <ligand>
        <name>Zn(2+)</name>
        <dbReference type="ChEBI" id="CHEBI:29105"/>
        <note>catalytic</note>
    </ligand>
</feature>
<evidence type="ECO:0000256" key="4">
    <source>
        <dbReference type="ARBA" id="ARBA00022759"/>
    </source>
</evidence>
<reference evidence="8 9" key="1">
    <citation type="submission" date="2021-11" db="EMBL/GenBank/DDBJ databases">
        <title>Aliifidinibius sp. nov., a new bacterium isolated from saline soil.</title>
        <authorList>
            <person name="Galisteo C."/>
            <person name="De La Haba R."/>
            <person name="Sanchez-Porro C."/>
            <person name="Ventosa A."/>
        </authorList>
    </citation>
    <scope>NUCLEOTIDE SEQUENCE [LARGE SCALE GENOMIC DNA]</scope>
    <source>
        <strain evidence="8 9">KACC 190600</strain>
    </source>
</reference>
<feature type="binding site" evidence="7">
    <location>
        <position position="119"/>
    </location>
    <ligand>
        <name>Zn(2+)</name>
        <dbReference type="ChEBI" id="CHEBI:29105"/>
        <note>catalytic</note>
    </ligand>
</feature>
<keyword evidence="3 7" id="KW-0479">Metal-binding</keyword>
<protein>
    <recommendedName>
        <fullName evidence="7">Endoribonuclease YbeY</fullName>
        <ecNumber evidence="7">3.1.-.-</ecNumber>
    </recommendedName>
</protein>
<dbReference type="EMBL" id="JAJNDC010000001">
    <property type="protein sequence ID" value="MCW9711979.1"/>
    <property type="molecule type" value="Genomic_DNA"/>
</dbReference>
<dbReference type="HAMAP" id="MF_00009">
    <property type="entry name" value="Endoribonucl_YbeY"/>
    <property type="match status" value="1"/>
</dbReference>
<evidence type="ECO:0000256" key="2">
    <source>
        <dbReference type="ARBA" id="ARBA00022722"/>
    </source>
</evidence>
<dbReference type="InterPro" id="IPR020549">
    <property type="entry name" value="YbeY_CS"/>
</dbReference>
<dbReference type="Proteomes" id="UP001207337">
    <property type="component" value="Unassembled WGS sequence"/>
</dbReference>
<keyword evidence="7" id="KW-0698">rRNA processing</keyword>
<organism evidence="8 9">
    <name type="scientific">Fodinibius salicampi</name>
    <dbReference type="NCBI Taxonomy" id="1920655"/>
    <lineage>
        <taxon>Bacteria</taxon>
        <taxon>Pseudomonadati</taxon>
        <taxon>Balneolota</taxon>
        <taxon>Balneolia</taxon>
        <taxon>Balneolales</taxon>
        <taxon>Balneolaceae</taxon>
        <taxon>Fodinibius</taxon>
    </lineage>
</organism>
<accession>A0ABT3PVV2</accession>
<comment type="caution">
    <text evidence="8">The sequence shown here is derived from an EMBL/GenBank/DDBJ whole genome shotgun (WGS) entry which is preliminary data.</text>
</comment>
<dbReference type="InterPro" id="IPR023091">
    <property type="entry name" value="MetalPrtase_cat_dom_sf_prd"/>
</dbReference>
<comment type="function">
    <text evidence="7">Single strand-specific metallo-endoribonuclease involved in late-stage 70S ribosome quality control and in maturation of the 3' terminus of the 16S rRNA.</text>
</comment>
<dbReference type="Pfam" id="PF02130">
    <property type="entry name" value="YbeY"/>
    <property type="match status" value="1"/>
</dbReference>
<dbReference type="PANTHER" id="PTHR46986">
    <property type="entry name" value="ENDORIBONUCLEASE YBEY, CHLOROPLASTIC"/>
    <property type="match status" value="1"/>
</dbReference>
<keyword evidence="5 7" id="KW-0378">Hydrolase</keyword>
<dbReference type="PROSITE" id="PS01306">
    <property type="entry name" value="UPF0054"/>
    <property type="match status" value="1"/>
</dbReference>
<proteinExistence type="inferred from homology"/>
<evidence type="ECO:0000313" key="8">
    <source>
        <dbReference type="EMBL" id="MCW9711979.1"/>
    </source>
</evidence>
<dbReference type="NCBIfam" id="TIGR00043">
    <property type="entry name" value="rRNA maturation RNase YbeY"/>
    <property type="match status" value="1"/>
</dbReference>
<dbReference type="EC" id="3.1.-.-" evidence="7"/>
<feature type="binding site" evidence="7">
    <location>
        <position position="125"/>
    </location>
    <ligand>
        <name>Zn(2+)</name>
        <dbReference type="ChEBI" id="CHEBI:29105"/>
        <note>catalytic</note>
    </ligand>
</feature>
<comment type="cofactor">
    <cofactor evidence="7">
        <name>Zn(2+)</name>
        <dbReference type="ChEBI" id="CHEBI:29105"/>
    </cofactor>
    <text evidence="7">Binds 1 zinc ion.</text>
</comment>